<dbReference type="AlphaFoldDB" id="A0A1T5JHW5"/>
<keyword evidence="9" id="KW-0645">Protease</keyword>
<dbReference type="GO" id="GO:0004180">
    <property type="term" value="F:carboxypeptidase activity"/>
    <property type="evidence" value="ECO:0007669"/>
    <property type="project" value="UniProtKB-KW"/>
</dbReference>
<keyword evidence="9" id="KW-0378">Hydrolase</keyword>
<keyword evidence="3" id="KW-1134">Transmembrane beta strand</keyword>
<dbReference type="GO" id="GO:0009279">
    <property type="term" value="C:cell outer membrane"/>
    <property type="evidence" value="ECO:0007669"/>
    <property type="project" value="UniProtKB-SubCell"/>
</dbReference>
<dbReference type="Proteomes" id="UP000190341">
    <property type="component" value="Unassembled WGS sequence"/>
</dbReference>
<accession>A0A1T5JHW5</accession>
<dbReference type="Pfam" id="PF25183">
    <property type="entry name" value="OMP_b-brl_4"/>
    <property type="match status" value="2"/>
</dbReference>
<evidence type="ECO:0000313" key="9">
    <source>
        <dbReference type="EMBL" id="SKC50792.1"/>
    </source>
</evidence>
<dbReference type="InterPro" id="IPR008969">
    <property type="entry name" value="CarboxyPept-like_regulatory"/>
</dbReference>
<keyword evidence="6" id="KW-0998">Cell outer membrane</keyword>
<feature type="domain" description="TonB-dependent transporter Oar-like beta-barrel" evidence="8">
    <location>
        <begin position="363"/>
        <end position="1014"/>
    </location>
</feature>
<feature type="domain" description="TonB-dependent transporter Oar-like beta-barrel" evidence="8">
    <location>
        <begin position="250"/>
        <end position="323"/>
    </location>
</feature>
<comment type="subcellular location">
    <subcellularLocation>
        <location evidence="1">Cell outer membrane</location>
        <topology evidence="1">Multi-pass membrane protein</topology>
    </subcellularLocation>
</comment>
<dbReference type="Gene3D" id="2.40.170.20">
    <property type="entry name" value="TonB-dependent receptor, beta-barrel domain"/>
    <property type="match status" value="1"/>
</dbReference>
<dbReference type="SUPFAM" id="SSF56935">
    <property type="entry name" value="Porins"/>
    <property type="match status" value="1"/>
</dbReference>
<dbReference type="EMBL" id="FUZV01000001">
    <property type="protein sequence ID" value="SKC50792.1"/>
    <property type="molecule type" value="Genomic_DNA"/>
</dbReference>
<dbReference type="Pfam" id="PF13620">
    <property type="entry name" value="CarboxypepD_reg"/>
    <property type="match status" value="1"/>
</dbReference>
<organism evidence="9 10">
    <name type="scientific">Pseudoxanthomonas indica</name>
    <dbReference type="NCBI Taxonomy" id="428993"/>
    <lineage>
        <taxon>Bacteria</taxon>
        <taxon>Pseudomonadati</taxon>
        <taxon>Pseudomonadota</taxon>
        <taxon>Gammaproteobacteria</taxon>
        <taxon>Lysobacterales</taxon>
        <taxon>Lysobacteraceae</taxon>
        <taxon>Pseudoxanthomonas</taxon>
    </lineage>
</organism>
<evidence type="ECO:0000256" key="4">
    <source>
        <dbReference type="ARBA" id="ARBA00022692"/>
    </source>
</evidence>
<proteinExistence type="predicted"/>
<dbReference type="InterPro" id="IPR036942">
    <property type="entry name" value="Beta-barrel_TonB_sf"/>
</dbReference>
<dbReference type="InterPro" id="IPR057601">
    <property type="entry name" value="Oar-like_b-barrel"/>
</dbReference>
<evidence type="ECO:0000256" key="2">
    <source>
        <dbReference type="ARBA" id="ARBA00022448"/>
    </source>
</evidence>
<evidence type="ECO:0000259" key="8">
    <source>
        <dbReference type="Pfam" id="PF25183"/>
    </source>
</evidence>
<dbReference type="SUPFAM" id="SSF49464">
    <property type="entry name" value="Carboxypeptidase regulatory domain-like"/>
    <property type="match status" value="1"/>
</dbReference>
<dbReference type="Gene3D" id="2.60.40.1120">
    <property type="entry name" value="Carboxypeptidase-like, regulatory domain"/>
    <property type="match status" value="1"/>
</dbReference>
<feature type="chain" id="PRO_5012549793" evidence="7">
    <location>
        <begin position="28"/>
        <end position="1081"/>
    </location>
</feature>
<evidence type="ECO:0000256" key="7">
    <source>
        <dbReference type="SAM" id="SignalP"/>
    </source>
</evidence>
<keyword evidence="5" id="KW-0472">Membrane</keyword>
<evidence type="ECO:0000256" key="1">
    <source>
        <dbReference type="ARBA" id="ARBA00004571"/>
    </source>
</evidence>
<keyword evidence="9" id="KW-0121">Carboxypeptidase</keyword>
<protein>
    <submittedName>
        <fullName evidence="9">Carboxypeptidase regulatory-like domain-containing protein</fullName>
    </submittedName>
</protein>
<keyword evidence="7" id="KW-0732">Signal</keyword>
<gene>
    <name evidence="9" type="ORF">SAMN06296058_0803</name>
</gene>
<dbReference type="GO" id="GO:0015344">
    <property type="term" value="F:siderophore uptake transmembrane transporter activity"/>
    <property type="evidence" value="ECO:0007669"/>
    <property type="project" value="TreeGrafter"/>
</dbReference>
<reference evidence="9 10" key="1">
    <citation type="submission" date="2017-02" db="EMBL/GenBank/DDBJ databases">
        <authorList>
            <person name="Peterson S.W."/>
        </authorList>
    </citation>
    <scope>NUCLEOTIDE SEQUENCE [LARGE SCALE GENOMIC DNA]</scope>
    <source>
        <strain evidence="9 10">P15</strain>
    </source>
</reference>
<evidence type="ECO:0000256" key="3">
    <source>
        <dbReference type="ARBA" id="ARBA00022452"/>
    </source>
</evidence>
<dbReference type="STRING" id="428993.SAMN06296058_0803"/>
<dbReference type="PANTHER" id="PTHR30069:SF46">
    <property type="entry name" value="OAR PROTEIN"/>
    <property type="match status" value="1"/>
</dbReference>
<evidence type="ECO:0000256" key="5">
    <source>
        <dbReference type="ARBA" id="ARBA00023136"/>
    </source>
</evidence>
<name>A0A1T5JHW5_9GAMM</name>
<keyword evidence="10" id="KW-1185">Reference proteome</keyword>
<keyword evidence="2" id="KW-0813">Transport</keyword>
<keyword evidence="4" id="KW-0812">Transmembrane</keyword>
<dbReference type="InterPro" id="IPR039426">
    <property type="entry name" value="TonB-dep_rcpt-like"/>
</dbReference>
<evidence type="ECO:0000313" key="10">
    <source>
        <dbReference type="Proteomes" id="UP000190341"/>
    </source>
</evidence>
<feature type="signal peptide" evidence="7">
    <location>
        <begin position="1"/>
        <end position="27"/>
    </location>
</feature>
<dbReference type="GO" id="GO:0044718">
    <property type="term" value="P:siderophore transmembrane transport"/>
    <property type="evidence" value="ECO:0007669"/>
    <property type="project" value="TreeGrafter"/>
</dbReference>
<sequence>MNQSRCLRMSKLTLGLVAALAAAPVFAQSTSAGVGGVVTGSDGQPVAGAEVVITHVESGTVSRASTDASGRYSARGLRVGGPYQITVTKSGAGTKTEDNVFLTLAQANTVNAALTGDATTTLETVVAVGVAGGADVFSATKMGAGTSVSRPTIEALPSVGGNIQDYIRLDPRIAQTSKADGSISAGGQNPRYNAIRVDGVSISDTFGLEPNSMPTRRQPVSMEAVEAINVDLSSYDVTITGATGAVIDAVTKSGTNEFHGSIYGAYRDGDWFGDDPATGAAFDGFEKEQSYGATFGGPIVKDKLFFFANYEKQEWKSPGASLSDSAVGTGAITMDQVNEAIDIARNTWGYDAGGVGDTDGSTELEEYALKVDWNINENHRASVRYSKVEQSQLRTPSTGGTLINLSSTYYQQQKTIENYVAQVFSDWSDTFSTEFKASYRDYASTRIAPNTLANVKIYFGGDEGSPSGSNIQIGQDVSTPMNAVATETWTGYGAGIWNLGDHEVKFGVDYGDNDVYNMFAQNLYGAYEFFGLDNFRDGIWSSYVLHAPQPGQGFDSIAAKFSYKEYGLFAQDTWYVNNNLTLTFGVRADKPSVDGEPGYNAVAQEVFGYDNRNVGKNDWLWQPRFGFNYTFDFERPTQLRGGLGLFRGISPQVWIGNAFSNTGLNYVRYDEDIGGDITWEDIPYQPDGTQQQRPTGEGAGGEMNVNLVDQDFEQPSVWKANLAFEHELPWNGMVLSAEMLWTQVKSGLLYSHLNLGNADVTGQDGRDIYYNPARVGRSWNSASNRFGRDTRFNQVYLLENTDRGQSTQFTVALQKPWTEGSDWSYSLGYTYTNADEVSAMSNSTANSTWRYNYNFQANAEAVGNSRYEIRDRVTGTLNWQHKFWGDYKTSVGLFYEGRSGRTYSYVYTNDANGDSYSFNDLFYVPSAPGDVLFGSLSSTGEFTANPAMETAFFNWLSNNPDLAKYKGTVAPRNSGRADFVNSFDVRFSQELPGFFKGHKSEIWVDIMNVGNLINKDWGHIYDYGFFANEGVAAANGIYNGKYVYSFNEASVTKPTVANSGDGIGNTGVSQWSLQVGFRYKF</sequence>
<dbReference type="PANTHER" id="PTHR30069">
    <property type="entry name" value="TONB-DEPENDENT OUTER MEMBRANE RECEPTOR"/>
    <property type="match status" value="1"/>
</dbReference>
<evidence type="ECO:0000256" key="6">
    <source>
        <dbReference type="ARBA" id="ARBA00023237"/>
    </source>
</evidence>